<dbReference type="Proteomes" id="UP001066276">
    <property type="component" value="Chromosome 7"/>
</dbReference>
<organism evidence="2 3">
    <name type="scientific">Pleurodeles waltl</name>
    <name type="common">Iberian ribbed newt</name>
    <dbReference type="NCBI Taxonomy" id="8319"/>
    <lineage>
        <taxon>Eukaryota</taxon>
        <taxon>Metazoa</taxon>
        <taxon>Chordata</taxon>
        <taxon>Craniata</taxon>
        <taxon>Vertebrata</taxon>
        <taxon>Euteleostomi</taxon>
        <taxon>Amphibia</taxon>
        <taxon>Batrachia</taxon>
        <taxon>Caudata</taxon>
        <taxon>Salamandroidea</taxon>
        <taxon>Salamandridae</taxon>
        <taxon>Pleurodelinae</taxon>
        <taxon>Pleurodeles</taxon>
    </lineage>
</organism>
<proteinExistence type="predicted"/>
<name>A0AAV7P856_PLEWA</name>
<evidence type="ECO:0000313" key="2">
    <source>
        <dbReference type="EMBL" id="KAJ1124365.1"/>
    </source>
</evidence>
<keyword evidence="3" id="KW-1185">Reference proteome</keyword>
<sequence length="102" mass="11469">MIKRHFCFESCLLPAKSLLGLVIGKSLEQGCRDPGYSCASGAGNKVPQGHFREERATTARRKLQPGSGRAEGARGSARGERRCGEEGRRRVRHDKEFRWQKR</sequence>
<accession>A0AAV7P856</accession>
<evidence type="ECO:0000256" key="1">
    <source>
        <dbReference type="SAM" id="MobiDB-lite"/>
    </source>
</evidence>
<protein>
    <submittedName>
        <fullName evidence="2">Uncharacterized protein</fullName>
    </submittedName>
</protein>
<reference evidence="2" key="1">
    <citation type="journal article" date="2022" name="bioRxiv">
        <title>Sequencing and chromosome-scale assembly of the giantPleurodeles waltlgenome.</title>
        <authorList>
            <person name="Brown T."/>
            <person name="Elewa A."/>
            <person name="Iarovenko S."/>
            <person name="Subramanian E."/>
            <person name="Araus A.J."/>
            <person name="Petzold A."/>
            <person name="Susuki M."/>
            <person name="Suzuki K.-i.T."/>
            <person name="Hayashi T."/>
            <person name="Toyoda A."/>
            <person name="Oliveira C."/>
            <person name="Osipova E."/>
            <person name="Leigh N.D."/>
            <person name="Simon A."/>
            <person name="Yun M.H."/>
        </authorList>
    </citation>
    <scope>NUCLEOTIDE SEQUENCE</scope>
    <source>
        <strain evidence="2">20211129_DDA</strain>
        <tissue evidence="2">Liver</tissue>
    </source>
</reference>
<feature type="region of interest" description="Disordered" evidence="1">
    <location>
        <begin position="42"/>
        <end position="102"/>
    </location>
</feature>
<comment type="caution">
    <text evidence="2">The sequence shown here is derived from an EMBL/GenBank/DDBJ whole genome shotgun (WGS) entry which is preliminary data.</text>
</comment>
<dbReference type="AlphaFoldDB" id="A0AAV7P856"/>
<feature type="compositionally biased region" description="Basic and acidic residues" evidence="1">
    <location>
        <begin position="77"/>
        <end position="102"/>
    </location>
</feature>
<gene>
    <name evidence="2" type="ORF">NDU88_002826</name>
</gene>
<feature type="compositionally biased region" description="Low complexity" evidence="1">
    <location>
        <begin position="66"/>
        <end position="76"/>
    </location>
</feature>
<dbReference type="EMBL" id="JANPWB010000011">
    <property type="protein sequence ID" value="KAJ1124365.1"/>
    <property type="molecule type" value="Genomic_DNA"/>
</dbReference>
<evidence type="ECO:0000313" key="3">
    <source>
        <dbReference type="Proteomes" id="UP001066276"/>
    </source>
</evidence>